<dbReference type="Pfam" id="PF03315">
    <property type="entry name" value="SDH_beta"/>
    <property type="match status" value="1"/>
</dbReference>
<dbReference type="PANTHER" id="PTHR30182:SF1">
    <property type="entry name" value="L-SERINE DEHYDRATASE 1"/>
    <property type="match status" value="1"/>
</dbReference>
<reference evidence="14 15" key="1">
    <citation type="submission" date="2016-10" db="EMBL/GenBank/DDBJ databases">
        <authorList>
            <person name="de Groot N.N."/>
        </authorList>
    </citation>
    <scope>NUCLEOTIDE SEQUENCE [LARGE SCALE GENOMIC DNA]</scope>
    <source>
        <strain evidence="14 15">DSM 8512</strain>
    </source>
</reference>
<evidence type="ECO:0000256" key="5">
    <source>
        <dbReference type="ARBA" id="ARBA00022485"/>
    </source>
</evidence>
<dbReference type="AlphaFoldDB" id="A0A1H8IYG2"/>
<dbReference type="Gene3D" id="3.30.1330.90">
    <property type="entry name" value="D-3-phosphoglycerate dehydrogenase, domain 3"/>
    <property type="match status" value="1"/>
</dbReference>
<evidence type="ECO:0000256" key="11">
    <source>
        <dbReference type="RuleBase" id="RU366059"/>
    </source>
</evidence>
<dbReference type="GO" id="GO:0046872">
    <property type="term" value="F:metal ion binding"/>
    <property type="evidence" value="ECO:0007669"/>
    <property type="project" value="UniProtKB-KW"/>
</dbReference>
<proteinExistence type="inferred from homology"/>
<evidence type="ECO:0000313" key="15">
    <source>
        <dbReference type="Proteomes" id="UP000199054"/>
    </source>
</evidence>
<keyword evidence="5 11" id="KW-0004">4Fe-4S</keyword>
<keyword evidence="8 11" id="KW-0411">Iron-sulfur</keyword>
<sequence length="464" mass="48784">MFLSVFDIFKIGIGPSSSHTMGPMVAAARFLDDLRGGVEKIPGAGELHGLGASLHGSLAFTGKGHATDRAVILGLCGLMPDTLDPDRAEEIEAGVRETGLVRPEGLVPLHFDPDKDLVFDYGPPLPGHANGLILSAYDRAGNVWHRQTYYSVGGGFVVTEAELAGAGNGGQAAAVAVPYPFRTAADMLRMGRESGRTIAQMKRANEQAVYGASLDQRLDRIWQVMTDCIQRGLTQDGILPGGLNVRRRARHIHDQLQAERGRNLNQPHQANDWMSVYAMAVNEENAAGGCVVTSPTNGAAGVVPAVARYYLDHCVGARPDGVRDLLLVASAIGGIIKHNASISGAEVGCQGEVGSASAMAAAGLCAVLGGTNEQIENAAEIALEHHLGMTCDPAAGLVQVPCIERNALGAIKAVSAASLALRGDGTHFMPLDNCIRVMRDTGRDMDVKYKETSQGGIAVNLPEC</sequence>
<evidence type="ECO:0000256" key="3">
    <source>
        <dbReference type="ARBA" id="ARBA00008636"/>
    </source>
</evidence>
<dbReference type="InterPro" id="IPR005131">
    <property type="entry name" value="Ser_deHydtase_bsu"/>
</dbReference>
<dbReference type="PANTHER" id="PTHR30182">
    <property type="entry name" value="L-SERINE DEHYDRATASE"/>
    <property type="match status" value="1"/>
</dbReference>
<evidence type="ECO:0000256" key="7">
    <source>
        <dbReference type="ARBA" id="ARBA00023004"/>
    </source>
</evidence>
<evidence type="ECO:0000256" key="4">
    <source>
        <dbReference type="ARBA" id="ARBA00022432"/>
    </source>
</evidence>
<comment type="similarity">
    <text evidence="3 11">Belongs to the iron-sulfur dependent L-serine dehydratase family.</text>
</comment>
<gene>
    <name evidence="14" type="ORF">SAMN04489859_101496</name>
</gene>
<evidence type="ECO:0000256" key="1">
    <source>
        <dbReference type="ARBA" id="ARBA00001966"/>
    </source>
</evidence>
<keyword evidence="7 11" id="KW-0408">Iron</keyword>
<keyword evidence="15" id="KW-1185">Reference proteome</keyword>
<dbReference type="NCBIfam" id="TIGR00720">
    <property type="entry name" value="sda_mono"/>
    <property type="match status" value="1"/>
</dbReference>
<comment type="catalytic activity">
    <reaction evidence="10 11">
        <text>L-serine = pyruvate + NH4(+)</text>
        <dbReference type="Rhea" id="RHEA:19169"/>
        <dbReference type="ChEBI" id="CHEBI:15361"/>
        <dbReference type="ChEBI" id="CHEBI:28938"/>
        <dbReference type="ChEBI" id="CHEBI:33384"/>
        <dbReference type="EC" id="4.3.1.17"/>
    </reaction>
</comment>
<accession>A0A1H8IYG2</accession>
<dbReference type="Pfam" id="PF03313">
    <property type="entry name" value="SDH_alpha"/>
    <property type="match status" value="1"/>
</dbReference>
<protein>
    <recommendedName>
        <fullName evidence="11">L-serine dehydratase</fullName>
        <ecNumber evidence="11">4.3.1.17</ecNumber>
    </recommendedName>
</protein>
<dbReference type="GO" id="GO:0051539">
    <property type="term" value="F:4 iron, 4 sulfur cluster binding"/>
    <property type="evidence" value="ECO:0007669"/>
    <property type="project" value="UniProtKB-UniRule"/>
</dbReference>
<dbReference type="SUPFAM" id="SSF143548">
    <property type="entry name" value="Serine metabolism enzymes domain"/>
    <property type="match status" value="1"/>
</dbReference>
<dbReference type="InterPro" id="IPR051318">
    <property type="entry name" value="Fe-S_L-Ser"/>
</dbReference>
<dbReference type="InterPro" id="IPR029009">
    <property type="entry name" value="ASB_dom_sf"/>
</dbReference>
<evidence type="ECO:0000256" key="10">
    <source>
        <dbReference type="ARBA" id="ARBA00049406"/>
    </source>
</evidence>
<comment type="cofactor">
    <cofactor evidence="1 11">
        <name>[4Fe-4S] cluster</name>
        <dbReference type="ChEBI" id="CHEBI:49883"/>
    </cofactor>
</comment>
<organism evidence="14 15">
    <name type="scientific">Paracoccus alcaliphilus</name>
    <dbReference type="NCBI Taxonomy" id="34002"/>
    <lineage>
        <taxon>Bacteria</taxon>
        <taxon>Pseudomonadati</taxon>
        <taxon>Pseudomonadota</taxon>
        <taxon>Alphaproteobacteria</taxon>
        <taxon>Rhodobacterales</taxon>
        <taxon>Paracoccaceae</taxon>
        <taxon>Paracoccus</taxon>
    </lineage>
</organism>
<dbReference type="OrthoDB" id="9805537at2"/>
<dbReference type="EC" id="4.3.1.17" evidence="11"/>
<evidence type="ECO:0000256" key="2">
    <source>
        <dbReference type="ARBA" id="ARBA00004742"/>
    </source>
</evidence>
<feature type="domain" description="Serine dehydratase-like alpha subunit" evidence="12">
    <location>
        <begin position="195"/>
        <end position="458"/>
    </location>
</feature>
<evidence type="ECO:0000259" key="13">
    <source>
        <dbReference type="Pfam" id="PF03315"/>
    </source>
</evidence>
<dbReference type="GO" id="GO:0006094">
    <property type="term" value="P:gluconeogenesis"/>
    <property type="evidence" value="ECO:0007669"/>
    <property type="project" value="UniProtKB-KW"/>
</dbReference>
<dbReference type="RefSeq" id="WP_090612490.1">
    <property type="nucleotide sequence ID" value="NZ_CP067124.1"/>
</dbReference>
<dbReference type="InterPro" id="IPR005130">
    <property type="entry name" value="Ser_deHydtase-like_asu"/>
</dbReference>
<evidence type="ECO:0000256" key="8">
    <source>
        <dbReference type="ARBA" id="ARBA00023014"/>
    </source>
</evidence>
<dbReference type="STRING" id="34002.SAMN04489859_101496"/>
<feature type="domain" description="Serine dehydratase beta chain" evidence="13">
    <location>
        <begin position="4"/>
        <end position="161"/>
    </location>
</feature>
<keyword evidence="6 11" id="KW-0479">Metal-binding</keyword>
<evidence type="ECO:0000256" key="6">
    <source>
        <dbReference type="ARBA" id="ARBA00022723"/>
    </source>
</evidence>
<evidence type="ECO:0000313" key="14">
    <source>
        <dbReference type="EMBL" id="SEN73076.1"/>
    </source>
</evidence>
<evidence type="ECO:0000256" key="9">
    <source>
        <dbReference type="ARBA" id="ARBA00023239"/>
    </source>
</evidence>
<name>A0A1H8IYG2_9RHOB</name>
<keyword evidence="9 11" id="KW-0456">Lyase</keyword>
<evidence type="ECO:0000259" key="12">
    <source>
        <dbReference type="Pfam" id="PF03313"/>
    </source>
</evidence>
<dbReference type="GO" id="GO:0003941">
    <property type="term" value="F:L-serine ammonia-lyase activity"/>
    <property type="evidence" value="ECO:0007669"/>
    <property type="project" value="UniProtKB-UniRule"/>
</dbReference>
<comment type="pathway">
    <text evidence="2">Carbohydrate biosynthesis; gluconeogenesis.</text>
</comment>
<dbReference type="EMBL" id="FODE01000014">
    <property type="protein sequence ID" value="SEN73076.1"/>
    <property type="molecule type" value="Genomic_DNA"/>
</dbReference>
<dbReference type="Proteomes" id="UP000199054">
    <property type="component" value="Unassembled WGS sequence"/>
</dbReference>
<keyword evidence="4 11" id="KW-0312">Gluconeogenesis</keyword>
<dbReference type="InterPro" id="IPR004644">
    <property type="entry name" value="Fe-S_L-Ser_mono"/>
</dbReference>